<feature type="signal peptide" evidence="1">
    <location>
        <begin position="1"/>
        <end position="21"/>
    </location>
</feature>
<accession>A0A532UZ69</accession>
<comment type="caution">
    <text evidence="2">The sequence shown here is derived from an EMBL/GenBank/DDBJ whole genome shotgun (WGS) entry which is preliminary data.</text>
</comment>
<evidence type="ECO:0008006" key="4">
    <source>
        <dbReference type="Google" id="ProtNLM"/>
    </source>
</evidence>
<organism evidence="2 3">
    <name type="scientific">candidate division TA06 bacterium B3_TA06</name>
    <dbReference type="NCBI Taxonomy" id="2012487"/>
    <lineage>
        <taxon>Bacteria</taxon>
        <taxon>Bacteria division TA06</taxon>
    </lineage>
</organism>
<dbReference type="PROSITE" id="PS51257">
    <property type="entry name" value="PROKAR_LIPOPROTEIN"/>
    <property type="match status" value="1"/>
</dbReference>
<feature type="chain" id="PRO_5022124988" description="Lipoprotein" evidence="1">
    <location>
        <begin position="22"/>
        <end position="246"/>
    </location>
</feature>
<reference evidence="2 3" key="1">
    <citation type="submission" date="2017-06" db="EMBL/GenBank/DDBJ databases">
        <title>Novel microbial phyla capable of carbon fixation and sulfur reduction in deep-sea sediments.</title>
        <authorList>
            <person name="Huang J."/>
            <person name="Baker B."/>
            <person name="Wang Y."/>
        </authorList>
    </citation>
    <scope>NUCLEOTIDE SEQUENCE [LARGE SCALE GENOMIC DNA]</scope>
    <source>
        <strain evidence="2">B3_TA06</strain>
    </source>
</reference>
<dbReference type="AlphaFoldDB" id="A0A532UZ69"/>
<evidence type="ECO:0000256" key="1">
    <source>
        <dbReference type="SAM" id="SignalP"/>
    </source>
</evidence>
<dbReference type="Proteomes" id="UP000317778">
    <property type="component" value="Unassembled WGS sequence"/>
</dbReference>
<evidence type="ECO:0000313" key="2">
    <source>
        <dbReference type="EMBL" id="TKJ40202.1"/>
    </source>
</evidence>
<keyword evidence="1" id="KW-0732">Signal</keyword>
<name>A0A532UZ69_UNCT6</name>
<evidence type="ECO:0000313" key="3">
    <source>
        <dbReference type="Proteomes" id="UP000317778"/>
    </source>
</evidence>
<protein>
    <recommendedName>
        <fullName evidence="4">Lipoprotein</fullName>
    </recommendedName>
</protein>
<dbReference type="EMBL" id="NJBO01000019">
    <property type="protein sequence ID" value="TKJ40202.1"/>
    <property type="molecule type" value="Genomic_DNA"/>
</dbReference>
<gene>
    <name evidence="2" type="ORF">CEE36_09715</name>
</gene>
<proteinExistence type="predicted"/>
<sequence>MKKALLIAVALILAVGFIACQDEFGGIRNTGESKILEPMGAGSSPYFPYEEGKTWNYETITNDEIDYPDDFPMEDTSWTDTFTYVSEVIRETELTGSNPLPVWEIRTISSEGPPAFSYSHVGQDSAYIYDEISDSETGTVFPSIPELGDAWEIYTVADSADTHRTYYNVIEDDVEANGYTDCLKIEVMPEWVEDFDEYENFQYWAWDEGVVMTTLWMMMKIPAVEDTTIYTFEGETRLIKGPGIEE</sequence>